<dbReference type="SUPFAM" id="SSF52540">
    <property type="entry name" value="P-loop containing nucleoside triphosphate hydrolases"/>
    <property type="match status" value="1"/>
</dbReference>
<dbReference type="InterPro" id="IPR027417">
    <property type="entry name" value="P-loop_NTPase"/>
</dbReference>
<dbReference type="InterPro" id="IPR050678">
    <property type="entry name" value="DNA_Partitioning_ATPase"/>
</dbReference>
<evidence type="ECO:0000313" key="3">
    <source>
        <dbReference type="Proteomes" id="UP000824496"/>
    </source>
</evidence>
<dbReference type="RefSeq" id="WP_223909203.1">
    <property type="nucleotide sequence ID" value="NZ_AP025017.1"/>
</dbReference>
<evidence type="ECO:0000259" key="1">
    <source>
        <dbReference type="Pfam" id="PF13614"/>
    </source>
</evidence>
<sequence length="290" mass="31353">MNDSIQPGLIDPTSSVEDEERVFPVPAPLESHGPARVISMCNQKGGVGKTTTTINLGAALAEYGRRVLIVDFDPQGAASAGLGINAHELDSTIYDLLVAARPDIRTVIHQTTAPGLDIVPANIDLSAAEVQLVNEVAREQALKRVLRPVLDDYDVILVDCQPSLGLLTINALTASHGVIIPLETEFFALRGVALLVETVERVKDRLNASLQIDGILATMVDTRTLHSREVLERLEQAFGEQLFDTQIRRTIKFPDASVASEPITSYAPSHPGALAYRRLAREIIARGDVA</sequence>
<evidence type="ECO:0000313" key="2">
    <source>
        <dbReference type="EMBL" id="BDA65649.1"/>
    </source>
</evidence>
<proteinExistence type="predicted"/>
<organism evidence="2 3">
    <name type="scientific">Actinomyces capricornis</name>
    <dbReference type="NCBI Taxonomy" id="2755559"/>
    <lineage>
        <taxon>Bacteria</taxon>
        <taxon>Bacillati</taxon>
        <taxon>Actinomycetota</taxon>
        <taxon>Actinomycetes</taxon>
        <taxon>Actinomycetales</taxon>
        <taxon>Actinomycetaceae</taxon>
        <taxon>Actinomyces</taxon>
    </lineage>
</organism>
<dbReference type="PANTHER" id="PTHR13696">
    <property type="entry name" value="P-LOOP CONTAINING NUCLEOSIDE TRIPHOSPHATE HYDROLASE"/>
    <property type="match status" value="1"/>
</dbReference>
<dbReference type="Gene3D" id="3.40.50.300">
    <property type="entry name" value="P-loop containing nucleotide triphosphate hydrolases"/>
    <property type="match status" value="1"/>
</dbReference>
<dbReference type="CDD" id="cd02042">
    <property type="entry name" value="ParAB_family"/>
    <property type="match status" value="1"/>
</dbReference>
<dbReference type="EMBL" id="AP025017">
    <property type="protein sequence ID" value="BDA65649.1"/>
    <property type="molecule type" value="Genomic_DNA"/>
</dbReference>
<reference evidence="2 3" key="1">
    <citation type="submission" date="2021-08" db="EMBL/GenBank/DDBJ databases">
        <title>Whole genome sequence of novel Actinomyces species strain MAS-1.</title>
        <authorList>
            <person name="Saito M."/>
            <person name="Kuwahara N."/>
            <person name="Takizawa T."/>
            <person name="Gotouda H."/>
            <person name="Ochiai T."/>
        </authorList>
    </citation>
    <scope>NUCLEOTIDE SEQUENCE [LARGE SCALE GENOMIC DNA]</scope>
    <source>
        <strain evidence="2 3">MAS-1</strain>
    </source>
</reference>
<gene>
    <name evidence="2" type="ORF">MANAM107_24830</name>
</gene>
<dbReference type="Proteomes" id="UP000824496">
    <property type="component" value="Chromosome"/>
</dbReference>
<protein>
    <submittedName>
        <fullName evidence="2">Chromosome partitioning ATPase</fullName>
    </submittedName>
</protein>
<keyword evidence="3" id="KW-1185">Reference proteome</keyword>
<accession>A0ABM7UEV9</accession>
<name>A0ABM7UEV9_9ACTO</name>
<dbReference type="InterPro" id="IPR025669">
    <property type="entry name" value="AAA_dom"/>
</dbReference>
<feature type="domain" description="AAA" evidence="1">
    <location>
        <begin position="36"/>
        <end position="212"/>
    </location>
</feature>
<dbReference type="Pfam" id="PF13614">
    <property type="entry name" value="AAA_31"/>
    <property type="match status" value="1"/>
</dbReference>
<dbReference type="PANTHER" id="PTHR13696:SF99">
    <property type="entry name" value="COBYRINIC ACID AC-DIAMIDE SYNTHASE"/>
    <property type="match status" value="1"/>
</dbReference>